<dbReference type="InterPro" id="IPR029526">
    <property type="entry name" value="PGBD"/>
</dbReference>
<dbReference type="AlphaFoldDB" id="A0A7R8ULZ1"/>
<keyword evidence="3" id="KW-1185">Reference proteome</keyword>
<accession>A0A7R8ULZ1</accession>
<dbReference type="PANTHER" id="PTHR46599">
    <property type="entry name" value="PIGGYBAC TRANSPOSABLE ELEMENT-DERIVED PROTEIN 4"/>
    <property type="match status" value="1"/>
</dbReference>
<dbReference type="EMBL" id="LR899010">
    <property type="protein sequence ID" value="CAD7083327.1"/>
    <property type="molecule type" value="Genomic_DNA"/>
</dbReference>
<evidence type="ECO:0000313" key="2">
    <source>
        <dbReference type="EMBL" id="CAD7083327.1"/>
    </source>
</evidence>
<dbReference type="InParanoid" id="A0A7R8ULZ1"/>
<reference evidence="2 3" key="1">
    <citation type="submission" date="2020-11" db="EMBL/GenBank/DDBJ databases">
        <authorList>
            <person name="Wallbank WR R."/>
            <person name="Pardo Diaz C."/>
            <person name="Kozak K."/>
            <person name="Martin S."/>
            <person name="Jiggins C."/>
            <person name="Moest M."/>
            <person name="Warren A I."/>
            <person name="Generalovic N T."/>
            <person name="Byers J.R.P. K."/>
            <person name="Montejo-Kovacevich G."/>
            <person name="Yen C E."/>
        </authorList>
    </citation>
    <scope>NUCLEOTIDE SEQUENCE [LARGE SCALE GENOMIC DNA]</scope>
</reference>
<protein>
    <recommendedName>
        <fullName evidence="1">PiggyBac transposable element-derived protein domain-containing protein</fullName>
    </recommendedName>
</protein>
<evidence type="ECO:0000313" key="3">
    <source>
        <dbReference type="Proteomes" id="UP000594454"/>
    </source>
</evidence>
<sequence length="311" mass="36138">MLCPISYQCASIVVGLLESSLFFEGKKLEENQHLTIEDNEENILRQDYSDDADFEDNLEIDDFDSDDRDLDHDFVPSVFVDKEDEDAIVFNEIRKIEEIKAKHTAKKRKTSKSDISFSKRATLVAGSSKEGSEIVSLDSPVVLGKDGTSWETESFLNTGKTKEINIIHIRYGPNPSTNYSFDMLDCFGLFFSTEILKLVVFHTNQEIKRQKLIYKNSKNFSLNETKRLFREKRCNDLYKVCMSRTRFNFLTNCPRFDDKDTGEQRNSKLAPIEEIWNILVENCKKRYKSGRYLTVDEHPVGFRENVHPFKT</sequence>
<evidence type="ECO:0000259" key="1">
    <source>
        <dbReference type="Pfam" id="PF13843"/>
    </source>
</evidence>
<proteinExistence type="predicted"/>
<gene>
    <name evidence="2" type="ORF">HERILL_LOCUS6298</name>
</gene>
<organism evidence="2 3">
    <name type="scientific">Hermetia illucens</name>
    <name type="common">Black soldier fly</name>
    <dbReference type="NCBI Taxonomy" id="343691"/>
    <lineage>
        <taxon>Eukaryota</taxon>
        <taxon>Metazoa</taxon>
        <taxon>Ecdysozoa</taxon>
        <taxon>Arthropoda</taxon>
        <taxon>Hexapoda</taxon>
        <taxon>Insecta</taxon>
        <taxon>Pterygota</taxon>
        <taxon>Neoptera</taxon>
        <taxon>Endopterygota</taxon>
        <taxon>Diptera</taxon>
        <taxon>Brachycera</taxon>
        <taxon>Stratiomyomorpha</taxon>
        <taxon>Stratiomyidae</taxon>
        <taxon>Hermetiinae</taxon>
        <taxon>Hermetia</taxon>
    </lineage>
</organism>
<name>A0A7R8ULZ1_HERIL</name>
<feature type="domain" description="PiggyBac transposable element-derived protein" evidence="1">
    <location>
        <begin position="185"/>
        <end position="306"/>
    </location>
</feature>
<dbReference type="Pfam" id="PF13843">
    <property type="entry name" value="DDE_Tnp_1_7"/>
    <property type="match status" value="1"/>
</dbReference>
<dbReference type="Proteomes" id="UP000594454">
    <property type="component" value="Chromosome 2"/>
</dbReference>
<dbReference type="PANTHER" id="PTHR46599:SF3">
    <property type="entry name" value="PIGGYBAC TRANSPOSABLE ELEMENT-DERIVED PROTEIN 4"/>
    <property type="match status" value="1"/>
</dbReference>